<accession>A0A4Y2QQA8</accession>
<dbReference type="EMBL" id="BGPR01139956">
    <property type="protein sequence ID" value="GBN65527.1"/>
    <property type="molecule type" value="Genomic_DNA"/>
</dbReference>
<reference evidence="2 3" key="1">
    <citation type="journal article" date="2019" name="Sci. Rep.">
        <title>Orb-weaving spider Araneus ventricosus genome elucidates the spidroin gene catalogue.</title>
        <authorList>
            <person name="Kono N."/>
            <person name="Nakamura H."/>
            <person name="Ohtoshi R."/>
            <person name="Moran D.A.P."/>
            <person name="Shinohara A."/>
            <person name="Yoshida Y."/>
            <person name="Fujiwara M."/>
            <person name="Mori M."/>
            <person name="Tomita M."/>
            <person name="Arakawa K."/>
        </authorList>
    </citation>
    <scope>NUCLEOTIDE SEQUENCE [LARGE SCALE GENOMIC DNA]</scope>
</reference>
<feature type="non-terminal residue" evidence="2">
    <location>
        <position position="1"/>
    </location>
</feature>
<organism evidence="2 3">
    <name type="scientific">Araneus ventricosus</name>
    <name type="common">Orbweaver spider</name>
    <name type="synonym">Epeira ventricosa</name>
    <dbReference type="NCBI Taxonomy" id="182803"/>
    <lineage>
        <taxon>Eukaryota</taxon>
        <taxon>Metazoa</taxon>
        <taxon>Ecdysozoa</taxon>
        <taxon>Arthropoda</taxon>
        <taxon>Chelicerata</taxon>
        <taxon>Arachnida</taxon>
        <taxon>Araneae</taxon>
        <taxon>Araneomorphae</taxon>
        <taxon>Entelegynae</taxon>
        <taxon>Araneoidea</taxon>
        <taxon>Araneidae</taxon>
        <taxon>Araneus</taxon>
    </lineage>
</organism>
<dbReference type="AlphaFoldDB" id="A0A4Y2QQA8"/>
<evidence type="ECO:0000313" key="2">
    <source>
        <dbReference type="EMBL" id="GBN65527.1"/>
    </source>
</evidence>
<proteinExistence type="predicted"/>
<dbReference type="Proteomes" id="UP000499080">
    <property type="component" value="Unassembled WGS sequence"/>
</dbReference>
<name>A0A4Y2QQA8_ARAVE</name>
<comment type="caution">
    <text evidence="2">The sequence shown here is derived from an EMBL/GenBank/DDBJ whole genome shotgun (WGS) entry which is preliminary data.</text>
</comment>
<gene>
    <name evidence="2" type="ORF">AVEN_216095_1</name>
</gene>
<evidence type="ECO:0000313" key="3">
    <source>
        <dbReference type="Proteomes" id="UP000499080"/>
    </source>
</evidence>
<keyword evidence="3" id="KW-1185">Reference proteome</keyword>
<evidence type="ECO:0000256" key="1">
    <source>
        <dbReference type="SAM" id="MobiDB-lite"/>
    </source>
</evidence>
<sequence length="31" mass="3750">IAKDGRRPEDEQLRRKKGSELTKKSKEQDHW</sequence>
<feature type="region of interest" description="Disordered" evidence="1">
    <location>
        <begin position="1"/>
        <end position="31"/>
    </location>
</feature>
<protein>
    <submittedName>
        <fullName evidence="2">Uncharacterized protein</fullName>
    </submittedName>
</protein>